<dbReference type="EMBL" id="JAHCVK010000002">
    <property type="protein sequence ID" value="MBT0652768.1"/>
    <property type="molecule type" value="Genomic_DNA"/>
</dbReference>
<evidence type="ECO:0000313" key="2">
    <source>
        <dbReference type="EMBL" id="MBT0652768.1"/>
    </source>
</evidence>
<organism evidence="2 3">
    <name type="scientific">Geomobilimonas luticola</name>
    <dbReference type="NCBI Taxonomy" id="1114878"/>
    <lineage>
        <taxon>Bacteria</taxon>
        <taxon>Pseudomonadati</taxon>
        <taxon>Thermodesulfobacteriota</taxon>
        <taxon>Desulfuromonadia</taxon>
        <taxon>Geobacterales</taxon>
        <taxon>Geobacteraceae</taxon>
        <taxon>Geomobilimonas</taxon>
    </lineage>
</organism>
<keyword evidence="1" id="KW-0732">Signal</keyword>
<feature type="chain" id="PRO_5045880313" description="RapA2 cadherin-like domain-containing protein" evidence="1">
    <location>
        <begin position="25"/>
        <end position="664"/>
    </location>
</feature>
<dbReference type="RefSeq" id="WP_214174767.1">
    <property type="nucleotide sequence ID" value="NZ_JAHCVK010000002.1"/>
</dbReference>
<name>A0ABS5SBL7_9BACT</name>
<dbReference type="Pfam" id="PF17963">
    <property type="entry name" value="Big_9"/>
    <property type="match status" value="1"/>
</dbReference>
<dbReference type="Gene3D" id="2.60.40.2810">
    <property type="match status" value="1"/>
</dbReference>
<feature type="signal peptide" evidence="1">
    <location>
        <begin position="1"/>
        <end position="24"/>
    </location>
</feature>
<dbReference type="Proteomes" id="UP000756860">
    <property type="component" value="Unassembled WGS sequence"/>
</dbReference>
<gene>
    <name evidence="2" type="ORF">KI810_06855</name>
</gene>
<evidence type="ECO:0008006" key="4">
    <source>
        <dbReference type="Google" id="ProtNLM"/>
    </source>
</evidence>
<evidence type="ECO:0000313" key="3">
    <source>
        <dbReference type="Proteomes" id="UP000756860"/>
    </source>
</evidence>
<reference evidence="2 3" key="1">
    <citation type="submission" date="2021-05" db="EMBL/GenBank/DDBJ databases">
        <title>The draft genome of Geobacter luticola JCM 17780.</title>
        <authorList>
            <person name="Xu Z."/>
            <person name="Masuda Y."/>
            <person name="Itoh H."/>
            <person name="Senoo K."/>
        </authorList>
    </citation>
    <scope>NUCLEOTIDE SEQUENCE [LARGE SCALE GENOMIC DNA]</scope>
    <source>
        <strain evidence="2 3">JCM 17780</strain>
    </source>
</reference>
<comment type="caution">
    <text evidence="2">The sequence shown here is derived from an EMBL/GenBank/DDBJ whole genome shotgun (WGS) entry which is preliminary data.</text>
</comment>
<proteinExistence type="predicted"/>
<accession>A0ABS5SBL7</accession>
<keyword evidence="3" id="KW-1185">Reference proteome</keyword>
<protein>
    <recommendedName>
        <fullName evidence="4">RapA2 cadherin-like domain-containing protein</fullName>
    </recommendedName>
</protein>
<sequence length="664" mass="68213">MQELKQTVPVAIMLLLLASGPVRGELAAVSGKPAPLAPNALTEVFAGGNPANVAVNLAHGFPVWYRDTNGVKLELCLDKPVIAANGIVTPCITAEPFPSNPFSFPGNFGAEAFWWNATAVGTYSSLSNGTPAVGGDILVVAALEAAFGNPLGIPEEDQQVAFGRIRVRINVPVAGTYRLTHPYGTRDYVVAPGDLGTGREIIQTQDIGIATPLDFTQALANGPLPLSPPAPTPPNVSVGIVDQTGRSIGPFLTPVLSPFDPVIRAGGPLSVNGSTYLAEPGTDAVPIIQGVTAAPAAAPFGNAVTLELLNPPAGFILNAANGTQTVTIDRFQVMGKLFNDGPNVRPSAVADKAATPRNKSVSIDVVRNDTDPVGTGNVHGINPQALGVLAANGAIVRSAPLVTSKGGLVVRTTNLATGKTTFTYTPATGFTGEDSFSYVVQDTGGLISEPAVVTVMVEDLVASRAEFRPRTGRWHLTGTSTDVDANSVTIHGGPRASLAGATGAQAGIGLRASDTAMEFRLNVDTMPASAITTIDLRLTTPDGPALFTLYDSAFDGPFTTLYAGTLTPANLQPRPVEGVSSFADAVAKVLDGSVYVSIRTAAAPGGAGELSGRIIRPLIGTAAVRNNGTWSFRGPARVSPGPFASVSITSANGITLKAVPVGMR</sequence>
<evidence type="ECO:0000256" key="1">
    <source>
        <dbReference type="SAM" id="SignalP"/>
    </source>
</evidence>